<evidence type="ECO:0000313" key="3">
    <source>
        <dbReference type="EMBL" id="EHO68532.1"/>
    </source>
</evidence>
<protein>
    <recommendedName>
        <fullName evidence="5">PEGA domain-containing protein</fullName>
    </recommendedName>
</protein>
<evidence type="ECO:0008006" key="5">
    <source>
        <dbReference type="Google" id="ProtNLM"/>
    </source>
</evidence>
<dbReference type="STRING" id="883158.HMPREF9140_01572"/>
<gene>
    <name evidence="3" type="ORF">HMPREF9140_01572</name>
</gene>
<sequence>MEKKIFLLIAILTTALPVDAQQVLVCDGATKFPLRDVLVTTDGHPVGSTNYLGLISMPADFVTATFKRKGFVPEKLSRQEVMSDTIFLYPGEHYLNEVVVTAKRMVNGKELLEKMPKRDILDKAPPHAMGEFDLALMLDKRFRRDKEHVEQTRKIFRKMDNPTNDPIIDAYLKTQQEKRDSVRNKDKEEEKK</sequence>
<organism evidence="3 4">
    <name type="scientific">Prevotella micans F0438</name>
    <dbReference type="NCBI Taxonomy" id="883158"/>
    <lineage>
        <taxon>Bacteria</taxon>
        <taxon>Pseudomonadati</taxon>
        <taxon>Bacteroidota</taxon>
        <taxon>Bacteroidia</taxon>
        <taxon>Bacteroidales</taxon>
        <taxon>Prevotellaceae</taxon>
        <taxon>Prevotella</taxon>
    </lineage>
</organism>
<evidence type="ECO:0000256" key="1">
    <source>
        <dbReference type="SAM" id="MobiDB-lite"/>
    </source>
</evidence>
<keyword evidence="2" id="KW-0732">Signal</keyword>
<dbReference type="PATRIC" id="fig|883158.3.peg.1573"/>
<dbReference type="RefSeq" id="WP_006953064.1">
    <property type="nucleotide sequence ID" value="NZ_JH594522.1"/>
</dbReference>
<name>H1Q3T4_9BACT</name>
<feature type="region of interest" description="Disordered" evidence="1">
    <location>
        <begin position="158"/>
        <end position="192"/>
    </location>
</feature>
<reference evidence="3 4" key="1">
    <citation type="submission" date="2011-12" db="EMBL/GenBank/DDBJ databases">
        <title>The Genome Sequence of Prevotella micans F0438.</title>
        <authorList>
            <consortium name="The Broad Institute Genome Sequencing Platform"/>
            <person name="Earl A."/>
            <person name="Ward D."/>
            <person name="Feldgarden M."/>
            <person name="Gevers D."/>
            <person name="Izard J."/>
            <person name="Baranova O.V."/>
            <person name="Blanton J.M."/>
            <person name="Wade W.G."/>
            <person name="Dewhirst F.E."/>
            <person name="Young S.K."/>
            <person name="Zeng Q."/>
            <person name="Gargeya S."/>
            <person name="Fitzgerald M."/>
            <person name="Haas B."/>
            <person name="Abouelleil A."/>
            <person name="Alvarado L."/>
            <person name="Arachchi H.M."/>
            <person name="Berlin A."/>
            <person name="Chapman S.B."/>
            <person name="Gearin G."/>
            <person name="Goldberg J."/>
            <person name="Griggs A."/>
            <person name="Gujja S."/>
            <person name="Hansen M."/>
            <person name="Heiman D."/>
            <person name="Howarth C."/>
            <person name="Larimer J."/>
            <person name="Lui A."/>
            <person name="MacDonald P.J.P."/>
            <person name="McCowen C."/>
            <person name="Montmayeur A."/>
            <person name="Murphy C."/>
            <person name="Neiman D."/>
            <person name="Pearson M."/>
            <person name="Priest M."/>
            <person name="Roberts A."/>
            <person name="Saif S."/>
            <person name="Shea T."/>
            <person name="Sisk P."/>
            <person name="Stolte C."/>
            <person name="Sykes S."/>
            <person name="Wortman J."/>
            <person name="Nusbaum C."/>
            <person name="Birren B."/>
        </authorList>
    </citation>
    <scope>NUCLEOTIDE SEQUENCE [LARGE SCALE GENOMIC DNA]</scope>
    <source>
        <strain evidence="3 4">F0438</strain>
    </source>
</reference>
<keyword evidence="4" id="KW-1185">Reference proteome</keyword>
<feature type="compositionally biased region" description="Basic and acidic residues" evidence="1">
    <location>
        <begin position="175"/>
        <end position="192"/>
    </location>
</feature>
<feature type="chain" id="PRO_5003552051" description="PEGA domain-containing protein" evidence="2">
    <location>
        <begin position="21"/>
        <end position="192"/>
    </location>
</feature>
<dbReference type="eggNOG" id="ENOG502ZMZT">
    <property type="taxonomic scope" value="Bacteria"/>
</dbReference>
<comment type="caution">
    <text evidence="3">The sequence shown here is derived from an EMBL/GenBank/DDBJ whole genome shotgun (WGS) entry which is preliminary data.</text>
</comment>
<dbReference type="EMBL" id="AGWK01000042">
    <property type="protein sequence ID" value="EHO68532.1"/>
    <property type="molecule type" value="Genomic_DNA"/>
</dbReference>
<dbReference type="AlphaFoldDB" id="H1Q3T4"/>
<evidence type="ECO:0000313" key="4">
    <source>
        <dbReference type="Proteomes" id="UP000016023"/>
    </source>
</evidence>
<proteinExistence type="predicted"/>
<accession>H1Q3T4</accession>
<dbReference type="HOGENOM" id="CLU_106696_0_0_10"/>
<evidence type="ECO:0000256" key="2">
    <source>
        <dbReference type="SAM" id="SignalP"/>
    </source>
</evidence>
<feature type="signal peptide" evidence="2">
    <location>
        <begin position="1"/>
        <end position="20"/>
    </location>
</feature>
<dbReference type="Proteomes" id="UP000016023">
    <property type="component" value="Unassembled WGS sequence"/>
</dbReference>